<feature type="region of interest" description="Disordered" evidence="1">
    <location>
        <begin position="188"/>
        <end position="235"/>
    </location>
</feature>
<feature type="region of interest" description="Disordered" evidence="1">
    <location>
        <begin position="504"/>
        <end position="524"/>
    </location>
</feature>
<dbReference type="AlphaFoldDB" id="M0AJF8"/>
<feature type="compositionally biased region" description="Low complexity" evidence="1">
    <location>
        <begin position="464"/>
        <end position="473"/>
    </location>
</feature>
<organism evidence="3 4">
    <name type="scientific">Natrialba chahannaoensis JCM 10990</name>
    <dbReference type="NCBI Taxonomy" id="1227492"/>
    <lineage>
        <taxon>Archaea</taxon>
        <taxon>Methanobacteriati</taxon>
        <taxon>Methanobacteriota</taxon>
        <taxon>Stenosarchaea group</taxon>
        <taxon>Halobacteria</taxon>
        <taxon>Halobacteriales</taxon>
        <taxon>Natrialbaceae</taxon>
        <taxon>Natrialba</taxon>
    </lineage>
</organism>
<gene>
    <name evidence="3" type="ORF">C482_12909</name>
</gene>
<feature type="region of interest" description="Disordered" evidence="1">
    <location>
        <begin position="117"/>
        <end position="137"/>
    </location>
</feature>
<dbReference type="OrthoDB" id="169813at2157"/>
<keyword evidence="2" id="KW-0472">Membrane</keyword>
<dbReference type="EMBL" id="AOIN01000067">
    <property type="protein sequence ID" value="ELY97523.1"/>
    <property type="molecule type" value="Genomic_DNA"/>
</dbReference>
<name>M0AJF8_9EURY</name>
<evidence type="ECO:0000256" key="2">
    <source>
        <dbReference type="SAM" id="Phobius"/>
    </source>
</evidence>
<evidence type="ECO:0000313" key="3">
    <source>
        <dbReference type="EMBL" id="ELY97523.1"/>
    </source>
</evidence>
<keyword evidence="4" id="KW-1185">Reference proteome</keyword>
<dbReference type="STRING" id="1227492.C482_12909"/>
<accession>M0AJF8</accession>
<proteinExistence type="predicted"/>
<feature type="region of interest" description="Disordered" evidence="1">
    <location>
        <begin position="444"/>
        <end position="473"/>
    </location>
</feature>
<reference evidence="3 4" key="1">
    <citation type="journal article" date="2014" name="PLoS Genet.">
        <title>Phylogenetically driven sequencing of extremely halophilic archaea reveals strategies for static and dynamic osmo-response.</title>
        <authorList>
            <person name="Becker E.A."/>
            <person name="Seitzer P.M."/>
            <person name="Tritt A."/>
            <person name="Larsen D."/>
            <person name="Krusor M."/>
            <person name="Yao A.I."/>
            <person name="Wu D."/>
            <person name="Madern D."/>
            <person name="Eisen J.A."/>
            <person name="Darling A.E."/>
            <person name="Facciotti M.T."/>
        </authorList>
    </citation>
    <scope>NUCLEOTIDE SEQUENCE [LARGE SCALE GENOMIC DNA]</scope>
    <source>
        <strain evidence="3 4">JCM 10990</strain>
    </source>
</reference>
<protein>
    <submittedName>
        <fullName evidence="3">Uncharacterized protein</fullName>
    </submittedName>
</protein>
<keyword evidence="2" id="KW-0812">Transmembrane</keyword>
<dbReference type="PATRIC" id="fig|1227492.4.peg.2550"/>
<evidence type="ECO:0000256" key="1">
    <source>
        <dbReference type="SAM" id="MobiDB-lite"/>
    </source>
</evidence>
<feature type="compositionally biased region" description="Polar residues" evidence="1">
    <location>
        <begin position="214"/>
        <end position="235"/>
    </location>
</feature>
<evidence type="ECO:0000313" key="4">
    <source>
        <dbReference type="Proteomes" id="UP000011693"/>
    </source>
</evidence>
<comment type="caution">
    <text evidence="3">The sequence shown here is derived from an EMBL/GenBank/DDBJ whole genome shotgun (WGS) entry which is preliminary data.</text>
</comment>
<dbReference type="RefSeq" id="WP_006168002.1">
    <property type="nucleotide sequence ID" value="NZ_AOIN01000067.1"/>
</dbReference>
<keyword evidence="2" id="KW-1133">Transmembrane helix</keyword>
<feature type="transmembrane region" description="Helical" evidence="2">
    <location>
        <begin position="20"/>
        <end position="42"/>
    </location>
</feature>
<sequence>MTRRRFQRNDRGSVSRRELLVGVGIVVLAVVAVLSLGFTYAYGENPAESLLTADTPPNMIEYDSPEAAADDMGQANELYLLADDSAVLVYESDSAGGATQLGADVTQQLTELLRGLSGGTASELDPGGESADTAGNAEPTETTALESFDFDQSLDQLFAQPTSRAELTLDVDGEYSPDANEFDASLSSTMPITDVPGPVGAGSTETTRARDGTPVQSVSEPPMSAETSGMMETTPETVTTSGQWAVVHERAPEGTVPSATPGGNTTPAATTDLTLADDGLSDGYRLSVSQLEYVDTTDEDVDADFLSDRTALSNALEAEYDAIAAAFDGESQVELNHHEYEIVETGGDESEGETARLELEYVVTYTGIDAGIEAMLASELAEHSQVSAQDASEIASAVTTLDLETVAVSRATTQTETETRTAVEWEITVGNYEETARALAGVTVPGGENMGEVEDEGVGERETTANATDDTSAANLTADERVEKTLDAQAAANLRTTTEWNASIDITDERDADQDPGQTATDTPWATIDTTVTGTTDNWSEYVEERTDRGFEEPAAVSFSLTATDVDGELDLHGEFELLQSTVADRTLGFITESLGPDPLSGSTGSQFTALLEEWNLDLTRTSIELGDDTVRISSGATVADLGALVDQVGPAELVPGGTAVEDQPSQTYVHVADLDLPPTVDRESPGQELESLPIVDQETVLHGVGEWDSEGGEIAVEMDESGES</sequence>
<dbReference type="Proteomes" id="UP000011693">
    <property type="component" value="Unassembled WGS sequence"/>
</dbReference>